<keyword evidence="2" id="KW-1185">Reference proteome</keyword>
<sequence length="179" mass="20174">MDVPPQRIVILGRSGSGKSTLARMLGARLDLPVVHLDALFWQPGWVEPDRESFRQRLTAALAGDRWITDGNFSNTFDLRLPRADLIVWVEVPRLVSICRALRRVWKYYGRTRPDLAPGCPERLDLAFLRYIWNFDRDMKPKILAAVAQHGPGVPMVTLHDDAEAAAFLATMPDRGGARS</sequence>
<dbReference type="SUPFAM" id="SSF52540">
    <property type="entry name" value="P-loop containing nucleoside triphosphate hydrolases"/>
    <property type="match status" value="1"/>
</dbReference>
<dbReference type="EMBL" id="RJKX01000017">
    <property type="protein sequence ID" value="ROP83167.1"/>
    <property type="molecule type" value="Genomic_DNA"/>
</dbReference>
<protein>
    <submittedName>
        <fullName evidence="1">Adenylate kinase family enzyme</fullName>
    </submittedName>
</protein>
<dbReference type="RefSeq" id="WP_123694659.1">
    <property type="nucleotide sequence ID" value="NZ_AP019700.1"/>
</dbReference>
<dbReference type="Proteomes" id="UP000278222">
    <property type="component" value="Unassembled WGS sequence"/>
</dbReference>
<evidence type="ECO:0000313" key="1">
    <source>
        <dbReference type="EMBL" id="ROP83167.1"/>
    </source>
</evidence>
<dbReference type="Gene3D" id="3.40.50.300">
    <property type="entry name" value="P-loop containing nucleotide triphosphate hydrolases"/>
    <property type="match status" value="1"/>
</dbReference>
<reference evidence="1 2" key="1">
    <citation type="submission" date="2018-11" db="EMBL/GenBank/DDBJ databases">
        <title>Genomic Encyclopedia of Type Strains, Phase IV (KMG-IV): sequencing the most valuable type-strain genomes for metagenomic binning, comparative biology and taxonomic classification.</title>
        <authorList>
            <person name="Goeker M."/>
        </authorList>
    </citation>
    <scope>NUCLEOTIDE SEQUENCE [LARGE SCALE GENOMIC DNA]</scope>
    <source>
        <strain evidence="1 2">DSM 5900</strain>
    </source>
</reference>
<dbReference type="PANTHER" id="PTHR37816:SF3">
    <property type="entry name" value="MODULATES DNA TOPOLOGY"/>
    <property type="match status" value="1"/>
</dbReference>
<dbReference type="AlphaFoldDB" id="A0A3N1KV95"/>
<proteinExistence type="predicted"/>
<dbReference type="GO" id="GO:0016301">
    <property type="term" value="F:kinase activity"/>
    <property type="evidence" value="ECO:0007669"/>
    <property type="project" value="UniProtKB-KW"/>
</dbReference>
<dbReference type="OrthoDB" id="7210594at2"/>
<evidence type="ECO:0000313" key="2">
    <source>
        <dbReference type="Proteomes" id="UP000278222"/>
    </source>
</evidence>
<keyword evidence="1" id="KW-0418">Kinase</keyword>
<organism evidence="1 2">
    <name type="scientific">Stella humosa</name>
    <dbReference type="NCBI Taxonomy" id="94"/>
    <lineage>
        <taxon>Bacteria</taxon>
        <taxon>Pseudomonadati</taxon>
        <taxon>Pseudomonadota</taxon>
        <taxon>Alphaproteobacteria</taxon>
        <taxon>Rhodospirillales</taxon>
        <taxon>Stellaceae</taxon>
        <taxon>Stella</taxon>
    </lineage>
</organism>
<accession>A0A3N1KV95</accession>
<name>A0A3N1KV95_9PROT</name>
<dbReference type="InterPro" id="IPR027417">
    <property type="entry name" value="P-loop_NTPase"/>
</dbReference>
<dbReference type="InterPro" id="IPR052922">
    <property type="entry name" value="Cytidylate_Kinase-2"/>
</dbReference>
<dbReference type="PANTHER" id="PTHR37816">
    <property type="entry name" value="YALI0E33011P"/>
    <property type="match status" value="1"/>
</dbReference>
<comment type="caution">
    <text evidence="1">The sequence shown here is derived from an EMBL/GenBank/DDBJ whole genome shotgun (WGS) entry which is preliminary data.</text>
</comment>
<keyword evidence="1" id="KW-0808">Transferase</keyword>
<gene>
    <name evidence="1" type="ORF">EDC65_4698</name>
</gene>